<dbReference type="NCBIfam" id="TIGR00407">
    <property type="entry name" value="proA"/>
    <property type="match status" value="1"/>
</dbReference>
<keyword evidence="7" id="KW-0963">Cytoplasm</keyword>
<dbReference type="GO" id="GO:0050661">
    <property type="term" value="F:NADP binding"/>
    <property type="evidence" value="ECO:0007669"/>
    <property type="project" value="InterPro"/>
</dbReference>
<evidence type="ECO:0000256" key="6">
    <source>
        <dbReference type="ARBA" id="ARBA00049024"/>
    </source>
</evidence>
<dbReference type="InterPro" id="IPR016162">
    <property type="entry name" value="Ald_DH_N"/>
</dbReference>
<comment type="similarity">
    <text evidence="7">Belongs to the gamma-glutamyl phosphate reductase family.</text>
</comment>
<dbReference type="AlphaFoldDB" id="F0QYZ8"/>
<accession>F0QYZ8</accession>
<keyword evidence="5 7" id="KW-0560">Oxidoreductase</keyword>
<dbReference type="GO" id="GO:0005737">
    <property type="term" value="C:cytoplasm"/>
    <property type="evidence" value="ECO:0007669"/>
    <property type="project" value="UniProtKB-SubCell"/>
</dbReference>
<keyword evidence="4 7" id="KW-0521">NADP</keyword>
<reference evidence="8 9" key="1">
    <citation type="journal article" date="2011" name="Stand. Genomic Sci.">
        <title>Complete genome sequence of Bacteroides salanitronis type strain (BL78).</title>
        <authorList>
            <person name="Gronow S."/>
            <person name="Held B."/>
            <person name="Lucas S."/>
            <person name="Lapidus A."/>
            <person name="Del Rio T.G."/>
            <person name="Nolan M."/>
            <person name="Tice H."/>
            <person name="Deshpande S."/>
            <person name="Cheng J.F."/>
            <person name="Pitluck S."/>
            <person name="Liolios K."/>
            <person name="Pagani I."/>
            <person name="Ivanova N."/>
            <person name="Mavromatis K."/>
            <person name="Pati A."/>
            <person name="Tapia R."/>
            <person name="Han C."/>
            <person name="Goodwin L."/>
            <person name="Chen A."/>
            <person name="Palaniappan K."/>
            <person name="Land M."/>
            <person name="Hauser L."/>
            <person name="Chang Y.J."/>
            <person name="Jeffries C.D."/>
            <person name="Brambilla E.M."/>
            <person name="Rohde M."/>
            <person name="Goker M."/>
            <person name="Detter J.C."/>
            <person name="Woyke T."/>
            <person name="Bristow J."/>
            <person name="Markowitz V."/>
            <person name="Hugenholtz P."/>
            <person name="Kyrpides N.C."/>
            <person name="Klenk H.P."/>
            <person name="Eisen J.A."/>
        </authorList>
    </citation>
    <scope>NUCLEOTIDE SEQUENCE [LARGE SCALE GENOMIC DNA]</scope>
    <source>
        <strain evidence="8 9">DSM 18170</strain>
    </source>
</reference>
<dbReference type="HAMAP" id="MF_00412">
    <property type="entry name" value="ProA"/>
    <property type="match status" value="1"/>
</dbReference>
<name>F0QYZ8_PHOSB</name>
<dbReference type="eggNOG" id="COG0014">
    <property type="taxonomic scope" value="Bacteria"/>
</dbReference>
<gene>
    <name evidence="7" type="primary">proA</name>
    <name evidence="8" type="ordered locus">Bacsa_1455</name>
</gene>
<evidence type="ECO:0000313" key="9">
    <source>
        <dbReference type="Proteomes" id="UP000007486"/>
    </source>
</evidence>
<dbReference type="NCBIfam" id="NF001221">
    <property type="entry name" value="PRK00197.1"/>
    <property type="match status" value="1"/>
</dbReference>
<dbReference type="Proteomes" id="UP000007486">
    <property type="component" value="Chromosome"/>
</dbReference>
<comment type="function">
    <text evidence="7">Catalyzes the NADPH-dependent reduction of L-glutamate 5-phosphate into L-glutamate 5-semialdehyde and phosphate. The product spontaneously undergoes cyclization to form 1-pyrroline-5-carboxylate.</text>
</comment>
<evidence type="ECO:0000256" key="5">
    <source>
        <dbReference type="ARBA" id="ARBA00023002"/>
    </source>
</evidence>
<evidence type="ECO:0000256" key="4">
    <source>
        <dbReference type="ARBA" id="ARBA00022857"/>
    </source>
</evidence>
<dbReference type="InterPro" id="IPR016163">
    <property type="entry name" value="Ald_DH_C"/>
</dbReference>
<dbReference type="STRING" id="667015.Bacsa_1455"/>
<dbReference type="GO" id="GO:0004350">
    <property type="term" value="F:glutamate-5-semialdehyde dehydrogenase activity"/>
    <property type="evidence" value="ECO:0007669"/>
    <property type="project" value="UniProtKB-UniRule"/>
</dbReference>
<dbReference type="PIRSF" id="PIRSF000151">
    <property type="entry name" value="GPR"/>
    <property type="match status" value="1"/>
</dbReference>
<evidence type="ECO:0000256" key="3">
    <source>
        <dbReference type="ARBA" id="ARBA00022650"/>
    </source>
</evidence>
<dbReference type="PROSITE" id="PS01223">
    <property type="entry name" value="PROA"/>
    <property type="match status" value="1"/>
</dbReference>
<dbReference type="InterPro" id="IPR012134">
    <property type="entry name" value="Glu-5-SA_DH"/>
</dbReference>
<dbReference type="PANTHER" id="PTHR11063">
    <property type="entry name" value="GLUTAMATE SEMIALDEHYDE DEHYDROGENASE"/>
    <property type="match status" value="1"/>
</dbReference>
<keyword evidence="3 7" id="KW-0641">Proline biosynthesis</keyword>
<dbReference type="UniPathway" id="UPA00098">
    <property type="reaction ID" value="UER00360"/>
</dbReference>
<comment type="catalytic activity">
    <reaction evidence="6 7">
        <text>L-glutamate 5-semialdehyde + phosphate + NADP(+) = L-glutamyl 5-phosphate + NADPH + H(+)</text>
        <dbReference type="Rhea" id="RHEA:19541"/>
        <dbReference type="ChEBI" id="CHEBI:15378"/>
        <dbReference type="ChEBI" id="CHEBI:43474"/>
        <dbReference type="ChEBI" id="CHEBI:57783"/>
        <dbReference type="ChEBI" id="CHEBI:58066"/>
        <dbReference type="ChEBI" id="CHEBI:58274"/>
        <dbReference type="ChEBI" id="CHEBI:58349"/>
        <dbReference type="EC" id="1.2.1.41"/>
    </reaction>
</comment>
<keyword evidence="9" id="KW-1185">Reference proteome</keyword>
<dbReference type="HOGENOM" id="CLU_030231_0_0_10"/>
<dbReference type="GO" id="GO:0055129">
    <property type="term" value="P:L-proline biosynthetic process"/>
    <property type="evidence" value="ECO:0007669"/>
    <property type="project" value="UniProtKB-UniRule"/>
</dbReference>
<dbReference type="Gene3D" id="3.40.605.10">
    <property type="entry name" value="Aldehyde Dehydrogenase, Chain A, domain 1"/>
    <property type="match status" value="1"/>
</dbReference>
<dbReference type="PANTHER" id="PTHR11063:SF8">
    <property type="entry name" value="DELTA-1-PYRROLINE-5-CARBOXYLATE SYNTHASE"/>
    <property type="match status" value="1"/>
</dbReference>
<dbReference type="KEGG" id="bsa:Bacsa_1455"/>
<organism evidence="8 9">
    <name type="scientific">Phocaeicola salanitronis (strain DSM 18170 / JCM 13657 / CCUG 60908 / BL78)</name>
    <name type="common">Bacteroides salanitronis</name>
    <dbReference type="NCBI Taxonomy" id="667015"/>
    <lineage>
        <taxon>Bacteria</taxon>
        <taxon>Pseudomonadati</taxon>
        <taxon>Bacteroidota</taxon>
        <taxon>Bacteroidia</taxon>
        <taxon>Bacteroidales</taxon>
        <taxon>Bacteroidaceae</taxon>
        <taxon>Phocaeicola</taxon>
    </lineage>
</organism>
<dbReference type="EMBL" id="CP002530">
    <property type="protein sequence ID" value="ADY36027.1"/>
    <property type="molecule type" value="Genomic_DNA"/>
</dbReference>
<protein>
    <recommendedName>
        <fullName evidence="7">Gamma-glutamyl phosphate reductase</fullName>
        <shortName evidence="7">GPR</shortName>
        <ecNumber evidence="7">1.2.1.41</ecNumber>
    </recommendedName>
    <alternativeName>
        <fullName evidence="7">Glutamate-5-semialdehyde dehydrogenase</fullName>
    </alternativeName>
    <alternativeName>
        <fullName evidence="7">Glutamyl-gamma-semialdehyde dehydrogenase</fullName>
        <shortName evidence="7">GSA dehydrogenase</shortName>
    </alternativeName>
</protein>
<dbReference type="CDD" id="cd07079">
    <property type="entry name" value="ALDH_F18-19_ProA-GPR"/>
    <property type="match status" value="1"/>
</dbReference>
<dbReference type="Gene3D" id="3.40.309.10">
    <property type="entry name" value="Aldehyde Dehydrogenase, Chain A, domain 2"/>
    <property type="match status" value="1"/>
</dbReference>
<comment type="subcellular location">
    <subcellularLocation>
        <location evidence="7">Cytoplasm</location>
    </subcellularLocation>
</comment>
<proteinExistence type="inferred from homology"/>
<evidence type="ECO:0000313" key="8">
    <source>
        <dbReference type="EMBL" id="ADY36027.1"/>
    </source>
</evidence>
<evidence type="ECO:0000256" key="2">
    <source>
        <dbReference type="ARBA" id="ARBA00022605"/>
    </source>
</evidence>
<comment type="pathway">
    <text evidence="1 7">Amino-acid biosynthesis; L-proline biosynthesis; L-glutamate 5-semialdehyde from L-glutamate: step 2/2.</text>
</comment>
<dbReference type="EC" id="1.2.1.41" evidence="7"/>
<dbReference type="InterPro" id="IPR016161">
    <property type="entry name" value="Ald_DH/histidinol_DH"/>
</dbReference>
<dbReference type="InterPro" id="IPR000965">
    <property type="entry name" value="GPR_dom"/>
</dbReference>
<evidence type="ECO:0000256" key="1">
    <source>
        <dbReference type="ARBA" id="ARBA00004985"/>
    </source>
</evidence>
<dbReference type="InterPro" id="IPR020593">
    <property type="entry name" value="G-glutamylP_reductase_CS"/>
</dbReference>
<sequence>MWERILFLQGFKLIVMSITDILLQVRQASRSLPLLEEERINEVLRAVSETILERTDVLLEANAEDLRRMNPSDPKYDRLKLTPERLRGIASDMMNVASLPSPLGRILEETVRPNGLRLKKVSVPFGVIGIIYEARPNVSFDVFSLCFKSGSACVLKGGHDADCSNRAIVSLIHEVLQRFNLDAHLVELLPAEREATAELLHAEGLVDLIIPRGSKGLIDYVRREATVPVIETGAGVCHTYFDVSGDLKKGAAIVNNAKTRRVSVCNALDCLLVHRERLADLPELCAPLQASQVILYADGPACQALEGHYPAALLCPASPESYGTEYMDYKMAVRTVSGIEEALAHIDAYSSKHSECIVTEDKDTAAYFQRMVDAACVYVNAPTSFTDGAQFGLGAEIGISTQKLHARGPMGLREITTYKWLIEGDGQIRDN</sequence>
<keyword evidence="2 7" id="KW-0028">Amino-acid biosynthesis</keyword>
<dbReference type="SUPFAM" id="SSF53720">
    <property type="entry name" value="ALDH-like"/>
    <property type="match status" value="1"/>
</dbReference>
<evidence type="ECO:0000256" key="7">
    <source>
        <dbReference type="HAMAP-Rule" id="MF_00412"/>
    </source>
</evidence>